<comment type="caution">
    <text evidence="1">The sequence shown here is derived from an EMBL/GenBank/DDBJ whole genome shotgun (WGS) entry which is preliminary data.</text>
</comment>
<sequence length="142" mass="16664">MKSRELLQRLEQLYEQLEEECFTYLETIVSEDAQIQPALLVELSELLDELAEDESYDEQFVCSIMDTIDHTGPIYQFSMLKPISIEGHEDKIDLLYEEKLRVEQVLLGVYNRQRRVLLKKATPSLRKLSEQLQNLLRVGSMQ</sequence>
<reference evidence="1 2" key="1">
    <citation type="submission" date="2021-01" db="EMBL/GenBank/DDBJ databases">
        <title>Genomic Encyclopedia of Type Strains, Phase IV (KMG-IV): sequencing the most valuable type-strain genomes for metagenomic binning, comparative biology and taxonomic classification.</title>
        <authorList>
            <person name="Goeker M."/>
        </authorList>
    </citation>
    <scope>NUCLEOTIDE SEQUENCE [LARGE SCALE GENOMIC DNA]</scope>
    <source>
        <strain evidence="1 2">DSM 104297</strain>
    </source>
</reference>
<dbReference type="Proteomes" id="UP000809829">
    <property type="component" value="Unassembled WGS sequence"/>
</dbReference>
<name>A0ABS2QSM9_9BACI</name>
<proteinExistence type="predicted"/>
<protein>
    <submittedName>
        <fullName evidence="1">Uncharacterized protein</fullName>
    </submittedName>
</protein>
<evidence type="ECO:0000313" key="1">
    <source>
        <dbReference type="EMBL" id="MBM7702437.1"/>
    </source>
</evidence>
<accession>A0ABS2QSM9</accession>
<gene>
    <name evidence="1" type="ORF">JOC83_001271</name>
</gene>
<dbReference type="RefSeq" id="WP_205185443.1">
    <property type="nucleotide sequence ID" value="NZ_JAFBFC010000002.1"/>
</dbReference>
<evidence type="ECO:0000313" key="2">
    <source>
        <dbReference type="Proteomes" id="UP000809829"/>
    </source>
</evidence>
<organism evidence="1 2">
    <name type="scientific">Priestia iocasae</name>
    <dbReference type="NCBI Taxonomy" id="2291674"/>
    <lineage>
        <taxon>Bacteria</taxon>
        <taxon>Bacillati</taxon>
        <taxon>Bacillota</taxon>
        <taxon>Bacilli</taxon>
        <taxon>Bacillales</taxon>
        <taxon>Bacillaceae</taxon>
        <taxon>Priestia</taxon>
    </lineage>
</organism>
<keyword evidence="2" id="KW-1185">Reference proteome</keyword>
<dbReference type="EMBL" id="JAFBFC010000002">
    <property type="protein sequence ID" value="MBM7702437.1"/>
    <property type="molecule type" value="Genomic_DNA"/>
</dbReference>